<evidence type="ECO:0000256" key="4">
    <source>
        <dbReference type="ARBA" id="ARBA00022801"/>
    </source>
</evidence>
<dbReference type="GeneID" id="24919690"/>
<evidence type="ECO:0000256" key="1">
    <source>
        <dbReference type="ARBA" id="ARBA00007951"/>
    </source>
</evidence>
<dbReference type="SUPFAM" id="SSF51445">
    <property type="entry name" value="(Trans)glycosidases"/>
    <property type="match status" value="1"/>
</dbReference>
<dbReference type="InterPro" id="IPR057739">
    <property type="entry name" value="Glyco_hydro_29_N"/>
</dbReference>
<dbReference type="Gene3D" id="2.60.120.260">
    <property type="entry name" value="Galactose-binding domain-like"/>
    <property type="match status" value="1"/>
</dbReference>
<evidence type="ECO:0000256" key="3">
    <source>
        <dbReference type="ARBA" id="ARBA00022729"/>
    </source>
</evidence>
<evidence type="ECO:0000313" key="10">
    <source>
        <dbReference type="Proteomes" id="UP000008312"/>
    </source>
</evidence>
<dbReference type="EMBL" id="FN668650">
    <property type="protein sequence ID" value="CBK22406.2"/>
    <property type="molecule type" value="Genomic_DNA"/>
</dbReference>
<feature type="domain" description="Glycoside hydrolase family 29 N-terminal" evidence="8">
    <location>
        <begin position="58"/>
        <end position="322"/>
    </location>
</feature>
<dbReference type="GO" id="GO:0005764">
    <property type="term" value="C:lysosome"/>
    <property type="evidence" value="ECO:0007669"/>
    <property type="project" value="TreeGrafter"/>
</dbReference>
<keyword evidence="4" id="KW-0378">Hydrolase</keyword>
<dbReference type="PANTHER" id="PTHR10030">
    <property type="entry name" value="ALPHA-L-FUCOSIDASE"/>
    <property type="match status" value="1"/>
</dbReference>
<feature type="domain" description="F5/8 type C" evidence="7">
    <location>
        <begin position="335"/>
        <end position="444"/>
    </location>
</feature>
<dbReference type="EC" id="3.2.1.51" evidence="2"/>
<name>D8M3D3_BLAHO</name>
<evidence type="ECO:0000256" key="5">
    <source>
        <dbReference type="ARBA" id="ARBA00023295"/>
    </source>
</evidence>
<protein>
    <recommendedName>
        <fullName evidence="2">alpha-L-fucosidase</fullName>
        <ecNumber evidence="2">3.2.1.51</ecNumber>
    </recommendedName>
</protein>
<keyword evidence="5" id="KW-0326">Glycosidase</keyword>
<dbReference type="InterPro" id="IPR008979">
    <property type="entry name" value="Galactose-bd-like_sf"/>
</dbReference>
<accession>D8M3D3</accession>
<dbReference type="Proteomes" id="UP000008312">
    <property type="component" value="Unassembled WGS sequence"/>
</dbReference>
<dbReference type="Gene3D" id="3.20.20.80">
    <property type="entry name" value="Glycosidases"/>
    <property type="match status" value="1"/>
</dbReference>
<evidence type="ECO:0000256" key="2">
    <source>
        <dbReference type="ARBA" id="ARBA00012662"/>
    </source>
</evidence>
<dbReference type="SUPFAM" id="SSF49785">
    <property type="entry name" value="Galactose-binding domain-like"/>
    <property type="match status" value="1"/>
</dbReference>
<dbReference type="GO" id="GO:0006004">
    <property type="term" value="P:fucose metabolic process"/>
    <property type="evidence" value="ECO:0007669"/>
    <property type="project" value="TreeGrafter"/>
</dbReference>
<dbReference type="PANTHER" id="PTHR10030:SF37">
    <property type="entry name" value="ALPHA-L-FUCOSIDASE-RELATED"/>
    <property type="match status" value="1"/>
</dbReference>
<dbReference type="InParanoid" id="D8M3D3"/>
<keyword evidence="3 6" id="KW-0732">Signal</keyword>
<evidence type="ECO:0000313" key="9">
    <source>
        <dbReference type="EMBL" id="CBK22406.2"/>
    </source>
</evidence>
<comment type="similarity">
    <text evidence="1">Belongs to the glycosyl hydrolase 29 family.</text>
</comment>
<dbReference type="SMART" id="SM00812">
    <property type="entry name" value="Alpha_L_fucos"/>
    <property type="match status" value="1"/>
</dbReference>
<dbReference type="OrthoDB" id="6039950at2759"/>
<dbReference type="OMA" id="HFNMNTF"/>
<dbReference type="AlphaFoldDB" id="D8M3D3"/>
<dbReference type="GO" id="GO:0004560">
    <property type="term" value="F:alpha-L-fucosidase activity"/>
    <property type="evidence" value="ECO:0007669"/>
    <property type="project" value="UniProtKB-EC"/>
</dbReference>
<proteinExistence type="inferred from homology"/>
<dbReference type="InterPro" id="IPR017853">
    <property type="entry name" value="GH"/>
</dbReference>
<feature type="chain" id="PRO_5012045182" description="alpha-L-fucosidase" evidence="6">
    <location>
        <begin position="16"/>
        <end position="477"/>
    </location>
</feature>
<dbReference type="Pfam" id="PF01120">
    <property type="entry name" value="Alpha_L_fucos"/>
    <property type="match status" value="1"/>
</dbReference>
<keyword evidence="10" id="KW-1185">Reference proteome</keyword>
<evidence type="ECO:0000259" key="7">
    <source>
        <dbReference type="Pfam" id="PF00754"/>
    </source>
</evidence>
<gene>
    <name evidence="9" type="ORF">GSBLH_T00002531001</name>
</gene>
<reference evidence="9" key="1">
    <citation type="submission" date="2010-02" db="EMBL/GenBank/DDBJ databases">
        <title>Sequencing and annotation of the Blastocystis hominis genome.</title>
        <authorList>
            <person name="Wincker P."/>
        </authorList>
    </citation>
    <scope>NUCLEOTIDE SEQUENCE</scope>
    <source>
        <strain evidence="9">Singapore isolate B</strain>
    </source>
</reference>
<dbReference type="Pfam" id="PF00754">
    <property type="entry name" value="F5_F8_type_C"/>
    <property type="match status" value="1"/>
</dbReference>
<feature type="signal peptide" evidence="6">
    <location>
        <begin position="1"/>
        <end position="15"/>
    </location>
</feature>
<dbReference type="InterPro" id="IPR000421">
    <property type="entry name" value="FA58C"/>
</dbReference>
<dbReference type="InterPro" id="IPR000933">
    <property type="entry name" value="Glyco_hydro_29"/>
</dbReference>
<sequence>MNLILLVLVATIALAKPKIPIPTEEQVQWLERGIAGFIHFGVNTYTDMEWGLGDEDPKIFNPVKLNTTQWVEAFQSIGANEIILVTKHHDGFMLFPSEFSNHSVISSTWRDGKGDVVREFVDSCRQLGAIPSFYLSPWDRYFYNMTWKPEYNEYYSKTLDVLTSRYGPIYELWWDGANAQEHMTHLYDWQGWYNILKRNQPQCLGGGCGGDNHSFDCGPDISWGWTESGMGNEENWHVHEPSVEFPGEELVFAPLYLDVSIRPGWFYHANEQPKTLAELVHIYFLSVGRNYQLQLNVPPNRDGLFDERDVQRLREFGEYLDRTFSQDEAWKATEARASSFEPGYPAANVVANDKFLYWKPAGEVASGCVELLFESPVSFNVVMTQEFLRHGQRVAHYTIAVLENGEWKEVAKGTTIGVKKLNVLEKTVTTTGVRLTVLDTWNDYVPEISRIGLFNSELYWIVCEKREKGEECVEKSG</sequence>
<dbReference type="GO" id="GO:0016139">
    <property type="term" value="P:glycoside catabolic process"/>
    <property type="evidence" value="ECO:0007669"/>
    <property type="project" value="TreeGrafter"/>
</dbReference>
<organism evidence="9">
    <name type="scientific">Blastocystis hominis</name>
    <dbReference type="NCBI Taxonomy" id="12968"/>
    <lineage>
        <taxon>Eukaryota</taxon>
        <taxon>Sar</taxon>
        <taxon>Stramenopiles</taxon>
        <taxon>Bigyra</taxon>
        <taxon>Opalozoa</taxon>
        <taxon>Opalinata</taxon>
        <taxon>Blastocystidae</taxon>
        <taxon>Blastocystis</taxon>
    </lineage>
</organism>
<dbReference type="RefSeq" id="XP_012896454.1">
    <property type="nucleotide sequence ID" value="XM_013041000.1"/>
</dbReference>
<evidence type="ECO:0000259" key="8">
    <source>
        <dbReference type="Pfam" id="PF01120"/>
    </source>
</evidence>
<evidence type="ECO:0000256" key="6">
    <source>
        <dbReference type="SAM" id="SignalP"/>
    </source>
</evidence>